<dbReference type="EMBL" id="DPSM01000028">
    <property type="protein sequence ID" value="HCK02112.1"/>
    <property type="molecule type" value="Genomic_DNA"/>
</dbReference>
<dbReference type="SMART" id="SM00857">
    <property type="entry name" value="Resolvase"/>
    <property type="match status" value="1"/>
</dbReference>
<sequence length="601" mass="67612">MLSGQQTWVNEMEQDRKTKLYSYIRWSSDRQAKGTSLERQTAKAREFALLHDLEMVELLDAGLSGYRGKNSTEGALGGFIQAVESGVIPNNSYLFVENLDRLSRQDILTANKLFSHLLELGLTVVTGMDGKIYTRRSVTANPTDLMLSILLFSRANEESQTKSKRVKANAAALVKRHNSGLPTTIKSAGSHVWWVDASGHHTESVKPHPVYWHAARQIIDLYLAGYTTYKICDYLDERYLPPPVKLNKSSVVTGDRRWSYQLIRRMKTSEALIGRRTLVLDKTTTPPTTATLEGYYPALCSQSEYARLVDLTENNRISTGKKKKRITLLSGLGIARCGHCGGAMTFFISLGKIRYMCASGRDHVSDCKAWSVRGDIFEHTAIHALVRGYASLMTRDKSAGEDLQDDIRGQQESLQAIENQISNITDAITIGGNMVALVERMRALETSKQAIILEIERLNHRQLMAGSQQDNIERLSDFIGLLSNDLLEDVTHPHRANIREAMRTVISSARVTKRQNNSLSIVFDIHDGTRHTFEGGEERNTYIEFVQDLDTDGNPITYPDTEEVRAWRKKREELESKLFAAVSASLEALPPIDPSKFWSKR</sequence>
<evidence type="ECO:0000313" key="6">
    <source>
        <dbReference type="Proteomes" id="UP000262210"/>
    </source>
</evidence>
<dbReference type="Pfam" id="PF00239">
    <property type="entry name" value="Resolvase"/>
    <property type="match status" value="1"/>
</dbReference>
<dbReference type="RefSeq" id="WP_341458480.1">
    <property type="nucleotide sequence ID" value="NZ_DPSM01000028.1"/>
</dbReference>
<evidence type="ECO:0000256" key="1">
    <source>
        <dbReference type="ARBA" id="ARBA00023125"/>
    </source>
</evidence>
<evidence type="ECO:0000313" key="5">
    <source>
        <dbReference type="EMBL" id="HCK02112.1"/>
    </source>
</evidence>
<keyword evidence="3" id="KW-0175">Coiled coil</keyword>
<dbReference type="GO" id="GO:0000150">
    <property type="term" value="F:DNA strand exchange activity"/>
    <property type="evidence" value="ECO:0007669"/>
    <property type="project" value="InterPro"/>
</dbReference>
<evidence type="ECO:0000256" key="2">
    <source>
        <dbReference type="ARBA" id="ARBA00023172"/>
    </source>
</evidence>
<reference evidence="5 6" key="1">
    <citation type="journal article" date="2018" name="Nat. Biotechnol.">
        <title>A standardized bacterial taxonomy based on genome phylogeny substantially revises the tree of life.</title>
        <authorList>
            <person name="Parks D.H."/>
            <person name="Chuvochina M."/>
            <person name="Waite D.W."/>
            <person name="Rinke C."/>
            <person name="Skarshewski A."/>
            <person name="Chaumeil P.A."/>
            <person name="Hugenholtz P."/>
        </authorList>
    </citation>
    <scope>NUCLEOTIDE SEQUENCE [LARGE SCALE GENOMIC DNA]</scope>
    <source>
        <strain evidence="5">UBA11264</strain>
    </source>
</reference>
<feature type="coiled-coil region" evidence="3">
    <location>
        <begin position="400"/>
        <end position="461"/>
    </location>
</feature>
<gene>
    <name evidence="5" type="ORF">DHV72_19115</name>
</gene>
<dbReference type="PANTHER" id="PTHR30461">
    <property type="entry name" value="DNA-INVERTASE FROM LAMBDOID PROPHAGE"/>
    <property type="match status" value="1"/>
</dbReference>
<feature type="domain" description="Resolvase/invertase-type recombinase catalytic" evidence="4">
    <location>
        <begin position="20"/>
        <end position="182"/>
    </location>
</feature>
<dbReference type="GO" id="GO:0003677">
    <property type="term" value="F:DNA binding"/>
    <property type="evidence" value="ECO:0007669"/>
    <property type="project" value="UniProtKB-KW"/>
</dbReference>
<protein>
    <submittedName>
        <fullName evidence="5">Recombinase family protein</fullName>
    </submittedName>
</protein>
<dbReference type="InterPro" id="IPR011109">
    <property type="entry name" value="DNA_bind_recombinase_dom"/>
</dbReference>
<dbReference type="InterPro" id="IPR006119">
    <property type="entry name" value="Resolv_N"/>
</dbReference>
<evidence type="ECO:0000259" key="4">
    <source>
        <dbReference type="SMART" id="SM00857"/>
    </source>
</evidence>
<organism evidence="5 6">
    <name type="scientific">Serratia grimesii</name>
    <dbReference type="NCBI Taxonomy" id="82995"/>
    <lineage>
        <taxon>Bacteria</taxon>
        <taxon>Pseudomonadati</taxon>
        <taxon>Pseudomonadota</taxon>
        <taxon>Gammaproteobacteria</taxon>
        <taxon>Enterobacterales</taxon>
        <taxon>Yersiniaceae</taxon>
        <taxon>Serratia</taxon>
    </lineage>
</organism>
<dbReference type="InterPro" id="IPR050639">
    <property type="entry name" value="SSR_resolvase"/>
</dbReference>
<dbReference type="InterPro" id="IPR038109">
    <property type="entry name" value="DNA_bind_recomb_sf"/>
</dbReference>
<keyword evidence="1" id="KW-0238">DNA-binding</keyword>
<comment type="caution">
    <text evidence="5">The sequence shown here is derived from an EMBL/GenBank/DDBJ whole genome shotgun (WGS) entry which is preliminary data.</text>
</comment>
<dbReference type="Pfam" id="PF13408">
    <property type="entry name" value="Zn_ribbon_recom"/>
    <property type="match status" value="1"/>
</dbReference>
<dbReference type="AlphaFoldDB" id="A0A9C7R097"/>
<dbReference type="InterPro" id="IPR036162">
    <property type="entry name" value="Resolvase-like_N_sf"/>
</dbReference>
<dbReference type="InterPro" id="IPR025827">
    <property type="entry name" value="Zn_ribbon_recom_dom"/>
</dbReference>
<dbReference type="Pfam" id="PF07508">
    <property type="entry name" value="Recombinase"/>
    <property type="match status" value="1"/>
</dbReference>
<dbReference type="PANTHER" id="PTHR30461:SF2">
    <property type="entry name" value="SERINE RECOMBINASE PINE-RELATED"/>
    <property type="match status" value="1"/>
</dbReference>
<dbReference type="SUPFAM" id="SSF53041">
    <property type="entry name" value="Resolvase-like"/>
    <property type="match status" value="1"/>
</dbReference>
<dbReference type="Proteomes" id="UP000262210">
    <property type="component" value="Unassembled WGS sequence"/>
</dbReference>
<name>A0A9C7R097_9GAMM</name>
<dbReference type="Gene3D" id="3.40.50.1390">
    <property type="entry name" value="Resolvase, N-terminal catalytic domain"/>
    <property type="match status" value="1"/>
</dbReference>
<keyword evidence="2" id="KW-0233">DNA recombination</keyword>
<dbReference type="Gene3D" id="3.90.1750.20">
    <property type="entry name" value="Putative Large Serine Recombinase, Chain B, Domain 2"/>
    <property type="match status" value="1"/>
</dbReference>
<dbReference type="CDD" id="cd00338">
    <property type="entry name" value="Ser_Recombinase"/>
    <property type="match status" value="1"/>
</dbReference>
<proteinExistence type="predicted"/>
<accession>A0A9C7R097</accession>
<evidence type="ECO:0000256" key="3">
    <source>
        <dbReference type="SAM" id="Coils"/>
    </source>
</evidence>